<dbReference type="InterPro" id="IPR052155">
    <property type="entry name" value="Biofilm_reg_signaling"/>
</dbReference>
<dbReference type="SMART" id="SM00267">
    <property type="entry name" value="GGDEF"/>
    <property type="match status" value="1"/>
</dbReference>
<dbReference type="SMART" id="SM01080">
    <property type="entry name" value="CHASE2"/>
    <property type="match status" value="1"/>
</dbReference>
<feature type="transmembrane region" description="Helical" evidence="1">
    <location>
        <begin position="346"/>
        <end position="366"/>
    </location>
</feature>
<accession>A0ABS3FLC8</accession>
<feature type="transmembrane region" description="Helical" evidence="1">
    <location>
        <begin position="32"/>
        <end position="49"/>
    </location>
</feature>
<dbReference type="Pfam" id="PF00563">
    <property type="entry name" value="EAL"/>
    <property type="match status" value="1"/>
</dbReference>
<keyword evidence="1" id="KW-1133">Transmembrane helix</keyword>
<keyword evidence="1" id="KW-0472">Membrane</keyword>
<reference evidence="4 5" key="1">
    <citation type="submission" date="2021-03" db="EMBL/GenBank/DDBJ databases">
        <title>Metabolic Capacity of the Antarctic Cyanobacterium Phormidium pseudopriestleyi that Sustains Oxygenic Photosynthesis in the Presence of Hydrogen Sulfide.</title>
        <authorList>
            <person name="Lumian J.E."/>
            <person name="Jungblut A.D."/>
            <person name="Dillon M.L."/>
            <person name="Hawes I."/>
            <person name="Doran P.T."/>
            <person name="Mackey T.J."/>
            <person name="Dick G.J."/>
            <person name="Grettenberger C.L."/>
            <person name="Sumner D.Y."/>
        </authorList>
    </citation>
    <scope>NUCLEOTIDE SEQUENCE [LARGE SCALE GENOMIC DNA]</scope>
    <source>
        <strain evidence="4 5">FRX01</strain>
    </source>
</reference>
<feature type="domain" description="EAL" evidence="2">
    <location>
        <begin position="631"/>
        <end position="897"/>
    </location>
</feature>
<comment type="caution">
    <text evidence="4">The sequence shown here is derived from an EMBL/GenBank/DDBJ whole genome shotgun (WGS) entry which is preliminary data.</text>
</comment>
<evidence type="ECO:0000259" key="2">
    <source>
        <dbReference type="PROSITE" id="PS50883"/>
    </source>
</evidence>
<dbReference type="SMART" id="SM00052">
    <property type="entry name" value="EAL"/>
    <property type="match status" value="1"/>
</dbReference>
<feature type="domain" description="GGDEF" evidence="3">
    <location>
        <begin position="484"/>
        <end position="622"/>
    </location>
</feature>
<dbReference type="CDD" id="cd01948">
    <property type="entry name" value="EAL"/>
    <property type="match status" value="1"/>
</dbReference>
<dbReference type="Proteomes" id="UP000664844">
    <property type="component" value="Unassembled WGS sequence"/>
</dbReference>
<dbReference type="SUPFAM" id="SSF141868">
    <property type="entry name" value="EAL domain-like"/>
    <property type="match status" value="1"/>
</dbReference>
<dbReference type="InterPro" id="IPR000160">
    <property type="entry name" value="GGDEF_dom"/>
</dbReference>
<sequence length="899" mass="99332">MLDKFSRQVNSLASGIYEQIAKIKLNRVHTPVGSVAIAIAIAIGVVLTIREVGGFQPLELVTYDWMMRNRWYNPGLDDRLLLVKITEADIQTQQKWPLSDRVVARVLEEINKFEPAVIGLDLYRDVPQSPGHQDLRLQLQSLDNVIGITKLSDAQEPGVPSPPHLSPEAVGFNDIVNDPDGIARRNLLFAQDEEGKTFYSFALRVVLKYLSDRGIAIDNSPTHPQGIVLGKANLTPLASHSGGYKTVDANGYQILLNYRSPGSISPEVTLTQVLNREVDPSLIKDKIVLIGTTASSEKDLFFTPYGIKTETETFKMPGVRVQAQMVSQLLSSALDGKPVFWFLPNWIEILWIATCGVIGGLVAWQIQHPLKLGLGVIFGVAGIVTIGFGLFHTGGWIPTAAPTVAFTIAMSGVVASKLLYTAFHDDLTGLPNRTAFMNELDRAYRRSQPKTLPFFLTLGKLQQTLQDTKSSVVSLDSKLPPVPRLLAVLFLDLDRFKIINDGLGHEMGDLLLIAIGERIRALMRQPRTDSIEIVTLARVGGDEFALLLDNLYRGEDAVNIGESLYHQIARPFTLKGQAIYTTASIGMALGHADDSRNLLRDAHTAMYRAKALSKSRPQVFESAMQNNAVARFQLETDLRRAINAGATPVNGQIESEFLVYYQPLVDLKSGKISGFEALVRWQHPQRGLVFPGEFITVAEETGSIVPLGELVLVIACWQICKWQQEFPTDPPLMVSVNLSGKQFAQPDLIEVIKRTLDQTHLDPACLKLEITESVVMDEVELAIEMLSEMKALNLKLGIDDFGTGYSSLSYLHRFPTDTLKVDRSFVMRMGEGDQNSAIVKTIIALAHNLKMDVIAEGVETVEQLAQLRSLGCECGQGYFFAKPLPAEQIEVLLKSDPTW</sequence>
<dbReference type="Pfam" id="PF00990">
    <property type="entry name" value="GGDEF"/>
    <property type="match status" value="1"/>
</dbReference>
<evidence type="ECO:0000259" key="3">
    <source>
        <dbReference type="PROSITE" id="PS50887"/>
    </source>
</evidence>
<dbReference type="SUPFAM" id="SSF55073">
    <property type="entry name" value="Nucleotide cyclase"/>
    <property type="match status" value="1"/>
</dbReference>
<dbReference type="RefSeq" id="WP_207086276.1">
    <property type="nucleotide sequence ID" value="NZ_JAFLQW010000027.1"/>
</dbReference>
<dbReference type="Gene3D" id="3.20.20.450">
    <property type="entry name" value="EAL domain"/>
    <property type="match status" value="1"/>
</dbReference>
<proteinExistence type="predicted"/>
<keyword evidence="5" id="KW-1185">Reference proteome</keyword>
<dbReference type="Gene3D" id="3.30.70.270">
    <property type="match status" value="1"/>
</dbReference>
<gene>
    <name evidence="4" type="ORF">J0895_00970</name>
</gene>
<dbReference type="InterPro" id="IPR035919">
    <property type="entry name" value="EAL_sf"/>
</dbReference>
<dbReference type="Pfam" id="PF05226">
    <property type="entry name" value="CHASE2"/>
    <property type="match status" value="1"/>
</dbReference>
<dbReference type="InterPro" id="IPR043128">
    <property type="entry name" value="Rev_trsase/Diguanyl_cyclase"/>
</dbReference>
<dbReference type="InterPro" id="IPR029787">
    <property type="entry name" value="Nucleotide_cyclase"/>
</dbReference>
<dbReference type="InterPro" id="IPR001633">
    <property type="entry name" value="EAL_dom"/>
</dbReference>
<organism evidence="4 5">
    <name type="scientific">Phormidium pseudopriestleyi FRX01</name>
    <dbReference type="NCBI Taxonomy" id="1759528"/>
    <lineage>
        <taxon>Bacteria</taxon>
        <taxon>Bacillati</taxon>
        <taxon>Cyanobacteriota</taxon>
        <taxon>Cyanophyceae</taxon>
        <taxon>Oscillatoriophycideae</taxon>
        <taxon>Oscillatoriales</taxon>
        <taxon>Oscillatoriaceae</taxon>
        <taxon>Phormidium</taxon>
    </lineage>
</organism>
<evidence type="ECO:0000313" key="5">
    <source>
        <dbReference type="Proteomes" id="UP000664844"/>
    </source>
</evidence>
<name>A0ABS3FLC8_9CYAN</name>
<dbReference type="CDD" id="cd01949">
    <property type="entry name" value="GGDEF"/>
    <property type="match status" value="1"/>
</dbReference>
<dbReference type="PANTHER" id="PTHR44757">
    <property type="entry name" value="DIGUANYLATE CYCLASE DGCP"/>
    <property type="match status" value="1"/>
</dbReference>
<dbReference type="EMBL" id="JAFLQW010000027">
    <property type="protein sequence ID" value="MBO0347702.1"/>
    <property type="molecule type" value="Genomic_DNA"/>
</dbReference>
<evidence type="ECO:0000313" key="4">
    <source>
        <dbReference type="EMBL" id="MBO0347702.1"/>
    </source>
</evidence>
<dbReference type="PROSITE" id="PS50887">
    <property type="entry name" value="GGDEF"/>
    <property type="match status" value="1"/>
</dbReference>
<dbReference type="PROSITE" id="PS50883">
    <property type="entry name" value="EAL"/>
    <property type="match status" value="1"/>
</dbReference>
<evidence type="ECO:0000256" key="1">
    <source>
        <dbReference type="SAM" id="Phobius"/>
    </source>
</evidence>
<dbReference type="NCBIfam" id="TIGR00254">
    <property type="entry name" value="GGDEF"/>
    <property type="match status" value="1"/>
</dbReference>
<dbReference type="PANTHER" id="PTHR44757:SF2">
    <property type="entry name" value="BIOFILM ARCHITECTURE MAINTENANCE PROTEIN MBAA"/>
    <property type="match status" value="1"/>
</dbReference>
<feature type="transmembrane region" description="Helical" evidence="1">
    <location>
        <begin position="372"/>
        <end position="391"/>
    </location>
</feature>
<protein>
    <submittedName>
        <fullName evidence="4">EAL domain-containing protein</fullName>
    </submittedName>
</protein>
<dbReference type="InterPro" id="IPR007890">
    <property type="entry name" value="CHASE2"/>
</dbReference>
<keyword evidence="1" id="KW-0812">Transmembrane</keyword>